<evidence type="ECO:0000256" key="3">
    <source>
        <dbReference type="ARBA" id="ARBA00023224"/>
    </source>
</evidence>
<keyword evidence="2" id="KW-0997">Cell inner membrane</keyword>
<gene>
    <name evidence="11" type="ORF">C0081_01175</name>
    <name evidence="10" type="ORF">C0081_19215</name>
</gene>
<dbReference type="Pfam" id="PF17201">
    <property type="entry name" value="Cache_3-Cache_2"/>
    <property type="match status" value="1"/>
</dbReference>
<evidence type="ECO:0000256" key="5">
    <source>
        <dbReference type="PROSITE-ProRule" id="PRU00284"/>
    </source>
</evidence>
<evidence type="ECO:0000256" key="1">
    <source>
        <dbReference type="ARBA" id="ARBA00004429"/>
    </source>
</evidence>
<reference evidence="11 12" key="1">
    <citation type="submission" date="2018-01" db="EMBL/GenBank/DDBJ databases">
        <title>The draft genome sequence of Cohaesibacter sp. H1304.</title>
        <authorList>
            <person name="Wang N.-N."/>
            <person name="Du Z.-J."/>
        </authorList>
    </citation>
    <scope>NUCLEOTIDE SEQUENCE [LARGE SCALE GENOMIC DNA]</scope>
    <source>
        <strain evidence="11 12">H1304</strain>
    </source>
</reference>
<dbReference type="EMBL" id="PKUQ01000050">
    <property type="protein sequence ID" value="PLW75475.1"/>
    <property type="molecule type" value="Genomic_DNA"/>
</dbReference>
<dbReference type="PANTHER" id="PTHR32089:SF112">
    <property type="entry name" value="LYSOZYME-LIKE PROTEIN-RELATED"/>
    <property type="match status" value="1"/>
</dbReference>
<dbReference type="AlphaFoldDB" id="A0A2N5XWJ4"/>
<dbReference type="PANTHER" id="PTHR32089">
    <property type="entry name" value="METHYL-ACCEPTING CHEMOTAXIS PROTEIN MCPB"/>
    <property type="match status" value="1"/>
</dbReference>
<dbReference type="Gene3D" id="1.10.287.950">
    <property type="entry name" value="Methyl-accepting chemotaxis protein"/>
    <property type="match status" value="1"/>
</dbReference>
<dbReference type="InterPro" id="IPR033462">
    <property type="entry name" value="Cache_3-Cache_2"/>
</dbReference>
<dbReference type="InterPro" id="IPR004089">
    <property type="entry name" value="MCPsignal_dom"/>
</dbReference>
<accession>A0A2N5XWJ4</accession>
<dbReference type="SMART" id="SM00283">
    <property type="entry name" value="MA"/>
    <property type="match status" value="1"/>
</dbReference>
<dbReference type="GO" id="GO:0007165">
    <property type="term" value="P:signal transduction"/>
    <property type="evidence" value="ECO:0007669"/>
    <property type="project" value="UniProtKB-KW"/>
</dbReference>
<name>A0A2N5XWJ4_9HYPH</name>
<protein>
    <submittedName>
        <fullName evidence="11">Methyl-accepting chemotaxis protein</fullName>
    </submittedName>
</protein>
<comment type="similarity">
    <text evidence="4">Belongs to the methyl-accepting chemotaxis (MCP) protein family.</text>
</comment>
<sequence>MNFLSKMKMTQKVTLLIVASVVVSMVSLATVAWITVSNKVRQDVIIQQSTSIRVAAQVLETSIEGVGVDRTGDGDISRLTMQTIPAFENHTLIDRVGGITNETATIFAWDEKTKDFWRKTTNIVKPNGERAVGTPLGQKGAVYPIIASGKSFVGEAVILGIPYYTLYQPIFSPSNDVVGILYVGIERSNVEAVLGDVSSQMLLWASIVSVIILALAFAIVSKMMRPLPVITGLLTLIAKDEQLEKIDYQERKDEIGDIARSVNVLNQHNAQRRELEHQKAETDRANIERHTNTQRIIDAFQGGIQSVLEESAENSRTMEATAQRLNEIALNTTAQTNDASKISHDAATNVQAVASAAEELTASIEEISSQLGRTQQVVSTTTNEAQATNEKVSSLDLAAQKIGEVVSLIQAIAEQTNLLALNATIEAARAGESGKGFAVVAAEVKELANQTSKATEEISSQISGIQSSSKEAVSAIAKITQTMDEVNEYTNSIASAVEQQGAATSEISNNVQQASQGTSLVTQRVAAVSDSVTDTQQSATQVLNASRSSAEQAKDLRSKIEQFLQEIQAA</sequence>
<proteinExistence type="inferred from homology"/>
<keyword evidence="6" id="KW-0175">Coiled coil</keyword>
<dbReference type="InterPro" id="IPR000727">
    <property type="entry name" value="T_SNARE_dom"/>
</dbReference>
<organism evidence="11 12">
    <name type="scientific">Cohaesibacter celericrescens</name>
    <dbReference type="NCBI Taxonomy" id="2067669"/>
    <lineage>
        <taxon>Bacteria</taxon>
        <taxon>Pseudomonadati</taxon>
        <taxon>Pseudomonadota</taxon>
        <taxon>Alphaproteobacteria</taxon>
        <taxon>Hyphomicrobiales</taxon>
        <taxon>Cohaesibacteraceae</taxon>
    </lineage>
</organism>
<evidence type="ECO:0000256" key="4">
    <source>
        <dbReference type="ARBA" id="ARBA00029447"/>
    </source>
</evidence>
<comment type="caution">
    <text evidence="11">The sequence shown here is derived from an EMBL/GenBank/DDBJ whole genome shotgun (WGS) entry which is preliminary data.</text>
</comment>
<keyword evidence="2" id="KW-1003">Cell membrane</keyword>
<evidence type="ECO:0000259" key="8">
    <source>
        <dbReference type="PROSITE" id="PS50111"/>
    </source>
</evidence>
<dbReference type="OrthoDB" id="3289104at2"/>
<evidence type="ECO:0000259" key="9">
    <source>
        <dbReference type="PROSITE" id="PS50192"/>
    </source>
</evidence>
<feature type="domain" description="T-SNARE coiled-coil homology" evidence="9">
    <location>
        <begin position="466"/>
        <end position="528"/>
    </location>
</feature>
<keyword evidence="7" id="KW-0472">Membrane</keyword>
<keyword evidence="7" id="KW-1133">Transmembrane helix</keyword>
<dbReference type="PROSITE" id="PS50192">
    <property type="entry name" value="T_SNARE"/>
    <property type="match status" value="1"/>
</dbReference>
<dbReference type="InterPro" id="IPR029151">
    <property type="entry name" value="Sensor-like_sf"/>
</dbReference>
<evidence type="ECO:0000313" key="12">
    <source>
        <dbReference type="Proteomes" id="UP000234881"/>
    </source>
</evidence>
<evidence type="ECO:0000313" key="10">
    <source>
        <dbReference type="EMBL" id="PLW75475.1"/>
    </source>
</evidence>
<feature type="coiled-coil region" evidence="6">
    <location>
        <begin position="258"/>
        <end position="285"/>
    </location>
</feature>
<dbReference type="Gene3D" id="6.10.340.10">
    <property type="match status" value="1"/>
</dbReference>
<evidence type="ECO:0000256" key="2">
    <source>
        <dbReference type="ARBA" id="ARBA00022519"/>
    </source>
</evidence>
<dbReference type="PROSITE" id="PS50111">
    <property type="entry name" value="CHEMOTAXIS_TRANSDUC_2"/>
    <property type="match status" value="1"/>
</dbReference>
<dbReference type="Proteomes" id="UP000234881">
    <property type="component" value="Unassembled WGS sequence"/>
</dbReference>
<dbReference type="Pfam" id="PF00015">
    <property type="entry name" value="MCPsignal"/>
    <property type="match status" value="1"/>
</dbReference>
<dbReference type="SUPFAM" id="SSF58104">
    <property type="entry name" value="Methyl-accepting chemotaxis protein (MCP) signaling domain"/>
    <property type="match status" value="1"/>
</dbReference>
<feature type="domain" description="Methyl-accepting transducer" evidence="8">
    <location>
        <begin position="321"/>
        <end position="540"/>
    </location>
</feature>
<feature type="transmembrane region" description="Helical" evidence="7">
    <location>
        <begin position="201"/>
        <end position="220"/>
    </location>
</feature>
<evidence type="ECO:0000313" key="11">
    <source>
        <dbReference type="EMBL" id="PLW78882.1"/>
    </source>
</evidence>
<keyword evidence="12" id="KW-1185">Reference proteome</keyword>
<comment type="subcellular location">
    <subcellularLocation>
        <location evidence="1">Cell inner membrane</location>
        <topology evidence="1">Multi-pass membrane protein</topology>
    </subcellularLocation>
</comment>
<evidence type="ECO:0000256" key="7">
    <source>
        <dbReference type="SAM" id="Phobius"/>
    </source>
</evidence>
<dbReference type="GO" id="GO:0005886">
    <property type="term" value="C:plasma membrane"/>
    <property type="evidence" value="ECO:0007669"/>
    <property type="project" value="UniProtKB-SubCell"/>
</dbReference>
<keyword evidence="7" id="KW-0812">Transmembrane</keyword>
<evidence type="ECO:0000256" key="6">
    <source>
        <dbReference type="SAM" id="Coils"/>
    </source>
</evidence>
<keyword evidence="3 5" id="KW-0807">Transducer</keyword>
<dbReference type="EMBL" id="PKUQ01000001">
    <property type="protein sequence ID" value="PLW78882.1"/>
    <property type="molecule type" value="Genomic_DNA"/>
</dbReference>
<dbReference type="SUPFAM" id="SSF103190">
    <property type="entry name" value="Sensory domain-like"/>
    <property type="match status" value="1"/>
</dbReference>